<feature type="compositionally biased region" description="Basic residues" evidence="2">
    <location>
        <begin position="361"/>
        <end position="415"/>
    </location>
</feature>
<dbReference type="EMBL" id="FR874854">
    <property type="protein sequence ID" value="CCC17806.1"/>
    <property type="molecule type" value="Genomic_DNA"/>
</dbReference>
<dbReference type="GO" id="GO:0016998">
    <property type="term" value="P:cell wall macromolecule catabolic process"/>
    <property type="evidence" value="ECO:0007669"/>
    <property type="project" value="InterPro"/>
</dbReference>
<dbReference type="InterPro" id="IPR002053">
    <property type="entry name" value="Glyco_hydro_25"/>
</dbReference>
<gene>
    <name evidence="3" type="ORF">LPENT_02502</name>
</gene>
<accession>G0M680</accession>
<dbReference type="PANTHER" id="PTHR34135:SF1">
    <property type="entry name" value="GLYCOSYL HYDROLASE FAMILY 25"/>
    <property type="match status" value="1"/>
</dbReference>
<feature type="region of interest" description="Disordered" evidence="2">
    <location>
        <begin position="275"/>
        <end position="342"/>
    </location>
</feature>
<dbReference type="PANTHER" id="PTHR34135">
    <property type="entry name" value="LYSOZYME"/>
    <property type="match status" value="1"/>
</dbReference>
<dbReference type="GO" id="GO:0009253">
    <property type="term" value="P:peptidoglycan catabolic process"/>
    <property type="evidence" value="ECO:0007669"/>
    <property type="project" value="InterPro"/>
</dbReference>
<proteinExistence type="inferred from homology"/>
<dbReference type="AlphaFoldDB" id="G0M680"/>
<dbReference type="SUPFAM" id="SSF51445">
    <property type="entry name" value="(Trans)glycosidases"/>
    <property type="match status" value="1"/>
</dbReference>
<protein>
    <submittedName>
        <fullName evidence="3">Gametolysin</fullName>
    </submittedName>
</protein>
<name>G0M680_LACPE</name>
<feature type="region of interest" description="Disordered" evidence="2">
    <location>
        <begin position="361"/>
        <end position="435"/>
    </location>
</feature>
<organism evidence="3">
    <name type="scientific">Lactiplantibacillus pentosus IG1</name>
    <dbReference type="NCBI Taxonomy" id="1042160"/>
    <lineage>
        <taxon>Bacteria</taxon>
        <taxon>Bacillati</taxon>
        <taxon>Bacillota</taxon>
        <taxon>Bacilli</taxon>
        <taxon>Lactobacillales</taxon>
        <taxon>Lactobacillaceae</taxon>
        <taxon>Lactiplantibacillus</taxon>
    </lineage>
</organism>
<dbReference type="Gene3D" id="3.20.20.80">
    <property type="entry name" value="Glycosidases"/>
    <property type="match status" value="1"/>
</dbReference>
<evidence type="ECO:0000256" key="2">
    <source>
        <dbReference type="SAM" id="MobiDB-lite"/>
    </source>
</evidence>
<feature type="compositionally biased region" description="Polar residues" evidence="2">
    <location>
        <begin position="275"/>
        <end position="290"/>
    </location>
</feature>
<dbReference type="Pfam" id="PF01183">
    <property type="entry name" value="Glyco_hydro_25"/>
    <property type="match status" value="1"/>
</dbReference>
<evidence type="ECO:0000256" key="1">
    <source>
        <dbReference type="ARBA" id="ARBA00010646"/>
    </source>
</evidence>
<reference evidence="3" key="1">
    <citation type="journal article" date="2011" name="J. Bacteriol.">
        <title>Genome Sequence of Lactobacillus pentosus IG1, a Strain Isolated from Spanish-Style Green Olive Fermentations.</title>
        <authorList>
            <person name="Maldonado-Barragan A."/>
            <person name="Caballero-Guerrero B."/>
            <person name="Lucena-Padros H."/>
            <person name="Ruiz-Barba J.L."/>
        </authorList>
    </citation>
    <scope>NUCLEOTIDE SEQUENCE</scope>
    <source>
        <strain evidence="3">IG1</strain>
    </source>
</reference>
<sequence>MFYCGFRYGERGRIMKISKLGWVVVVAVATSLSGGLTAKAQGQAVVDISEWQGRLTPSQVQAMKGQVLFVINRRQYGIGYVDRDAVNNTALYVRYGIPFGEYDFSQFTDAASARREAQAFYARSNKAARFYALDFEVDTVRSGSTNAAVAAWYHEMRSLTKKKLIFYSYASFALTYANQARQRFDAQWIGAITRNPPIVPAALWQYTDRYHLAGLAAPVDNSRVMTGVHPVSWWLGTTKAVVHHVSSKRATTPAVAVYRPRPATRPSHPVIKLAVTSTHSQSSPTKSTPAKQRVKPVVRSTRAVKRLHQTKRTSLKSLSKQRSTKSRTSQHSVKPLVKSATTKPVVKSVAPIRHKTMPVAKRKTVTKSKRVRRVAKPKRAPRLSRSRSKSKNRRRTVSLKRVNRAKRTIKSRANRQQRVVKQNHAVHKPMRNTRR</sequence>
<evidence type="ECO:0000313" key="3">
    <source>
        <dbReference type="EMBL" id="CCC17806.1"/>
    </source>
</evidence>
<feature type="compositionally biased region" description="Basic residues" evidence="2">
    <location>
        <begin position="424"/>
        <end position="435"/>
    </location>
</feature>
<dbReference type="InterPro" id="IPR017853">
    <property type="entry name" value="GH"/>
</dbReference>
<dbReference type="PROSITE" id="PS51904">
    <property type="entry name" value="GLYCOSYL_HYDROL_F25_2"/>
    <property type="match status" value="1"/>
</dbReference>
<dbReference type="GO" id="GO:0016052">
    <property type="term" value="P:carbohydrate catabolic process"/>
    <property type="evidence" value="ECO:0007669"/>
    <property type="project" value="TreeGrafter"/>
</dbReference>
<feature type="compositionally biased region" description="Polar residues" evidence="2">
    <location>
        <begin position="315"/>
        <end position="332"/>
    </location>
</feature>
<dbReference type="GO" id="GO:0003796">
    <property type="term" value="F:lysozyme activity"/>
    <property type="evidence" value="ECO:0007669"/>
    <property type="project" value="InterPro"/>
</dbReference>
<comment type="similarity">
    <text evidence="1">Belongs to the glycosyl hydrolase 25 family.</text>
</comment>
<feature type="compositionally biased region" description="Basic residues" evidence="2">
    <location>
        <begin position="292"/>
        <end position="314"/>
    </location>
</feature>